<feature type="transmembrane region" description="Helical" evidence="2">
    <location>
        <begin position="1233"/>
        <end position="1255"/>
    </location>
</feature>
<gene>
    <name evidence="4" type="primary">Scube1</name>
    <name evidence="4" type="ORF">SNAT2548_LOCUS12841</name>
</gene>
<evidence type="ECO:0000259" key="3">
    <source>
        <dbReference type="Pfam" id="PF07699"/>
    </source>
</evidence>
<keyword evidence="2" id="KW-0812">Transmembrane</keyword>
<feature type="domain" description="Tyrosine-protein kinase ephrin type A/B receptor-like" evidence="3">
    <location>
        <begin position="357"/>
        <end position="397"/>
    </location>
</feature>
<sequence length="1660" mass="179032">MARLEVVDEPFAGLALSFGSSRLQEGIDHRLFLDADVIAYNLCWCGLDSCLLEDYVVPLGSLQVDGPRANQEVSCSVGQLCSLRNIQSVRAHAGDRVMVLTACGTGFSVPGFSGSGIAELNTDDSDDAFFEFLDSSNTLQILQSPVGIFRLCFCRPKPEPDSEACETPTSFAAPVGLMVVKGPFDQTTACSAGQPCALSLTGMALTHQDKLLLTPHACDSPEVTDLSLAVGLPGYDALQQPLSLEEVGRRLEASLGKLPLETRPGVYHACWCGAGSACTSSSSFRAAAGTLSVNCPGGYFYAAEHSPCRLCGRGFYCPGGSRSVAARVPCPDGETTLSANSSSRGDCVCARGHQFSSGTCVVCERGFYKADEGSSACSPCPANFTTYLVGSISNSSCITLEALSAEIAAPDETVSSIATVAFDLSLRIVSGDVSDLSDSELRMQLISTLRRSISTSTRMPAEAIDVTLAASAARRLSQISFISIALKYPSQLLASQSAEELEVDTILDGVGVDLQSNLGLAGLAFEVEAISQLTVSSSNVTCPPNEVKPPGATVLQASDCICRPGYGYDAAFQGLEGACIPCALGEYKPTVGDSACVKCDPLKSTLLPGASSPNQCKCQAGLYDEAGQCGPCEVGSFCDGSGVAKACKANSTTTAAGSRSSQDCICELGHQYKASDESCEPCPRAFYKANLGNAFCSSKCPANADSNPSASSLADCFCIAAHHAILDGSGNLDRCASCGFYNGLECPGGFEQGLHAQPRAEEGFFRTGPTNAVRCLARQANGSSVCRGGIRGFPNECAEGSAGHLCGECPESFARGRYLEPCEPCFGHSSALLGLSILAELARMTVLNFGMAWISARAAGTTLVLHSIMIRLVLHWRHSCSILEGFELQHLVAFPWSQRPANDMSNCAGAQCQLLNFPFPPEVADLMSGLFSLMNIIPSVNVEYAVACEADAWFPGNAGAKRLVPAVYHLCLPLLSAIATLLFCAALAYIVVPVGSKCGIFFNDAARKRQRCRSLAERLAAVIKAEASAGHSRLSDYLRSISAESLEEEYWEVPYEVIAGSITDSQLQAAANGNLNDQVLQRLVAGTLAWKLRGHFEEEAKMQGLPVIDVAVVVAGITQSSLELRATLEDADACNALMQEVCQKLKREPTPSKDATELDFAFFTQRPGPCQLLHQSMPAIWLTQMALWPSLLSKLLQHIRCSPMVEERAGEVVYVQRLLPHPDVVCWEADHRALAAVAVAGLAAWCIGLPFGLFLKIWRLQDRQDPNSYRKYGFFFQGLEPQYWYWDLIVKRVDLLLMLLVANTSLADDDNAKLVLFPLISGLLLGVTTWVKPYTNSQSEILDLMEFILLTTRFVLFSTLASLLIFFPSAEAVWVWAVSLLAMLVLTVLYSSLHIMVQVVRNAASQILQEHEGKQVHQEEFQLRSTFRPNVFDRVVGAAQKLRETLLLFILPFFQPNERLLYTWSLYMQHPKMITTGELSLRRSCLAKVLRLDLATQQDAARKSYHEFVDTWGSHFEGREVLNFDILCALTASARTLPATISNSKLGGVWIKELKGLSSKSADEWRLSVDDLQTTVQRFGALPSNSARELMSYAQDLVETALQVQLDQGFCSADDLSPLHEGSEDPGTSKLSKPPEDPESESQSMSMVVKLPSEESFVEM</sequence>
<keyword evidence="2" id="KW-0472">Membrane</keyword>
<evidence type="ECO:0000256" key="2">
    <source>
        <dbReference type="SAM" id="Phobius"/>
    </source>
</evidence>
<dbReference type="SUPFAM" id="SSF57184">
    <property type="entry name" value="Growth factor receptor domain"/>
    <property type="match status" value="1"/>
</dbReference>
<evidence type="ECO:0000256" key="1">
    <source>
        <dbReference type="SAM" id="MobiDB-lite"/>
    </source>
</evidence>
<accession>A0A812MCT4</accession>
<evidence type="ECO:0000313" key="4">
    <source>
        <dbReference type="EMBL" id="CAE7254265.1"/>
    </source>
</evidence>
<reference evidence="4" key="1">
    <citation type="submission" date="2021-02" db="EMBL/GenBank/DDBJ databases">
        <authorList>
            <person name="Dougan E. K."/>
            <person name="Rhodes N."/>
            <person name="Thang M."/>
            <person name="Chan C."/>
        </authorList>
    </citation>
    <scope>NUCLEOTIDE SEQUENCE</scope>
</reference>
<dbReference type="PANTHER" id="PTHR11319:SF35">
    <property type="entry name" value="OUTER MEMBRANE PROTEIN PMPC-RELATED"/>
    <property type="match status" value="1"/>
</dbReference>
<name>A0A812MCT4_9DINO</name>
<keyword evidence="2" id="KW-1133">Transmembrane helix</keyword>
<dbReference type="PANTHER" id="PTHR11319">
    <property type="entry name" value="G PROTEIN-COUPLED RECEPTOR-RELATED"/>
    <property type="match status" value="1"/>
</dbReference>
<feature type="transmembrane region" description="Helical" evidence="2">
    <location>
        <begin position="970"/>
        <end position="992"/>
    </location>
</feature>
<feature type="transmembrane region" description="Helical" evidence="2">
    <location>
        <begin position="851"/>
        <end position="874"/>
    </location>
</feature>
<dbReference type="Gene3D" id="2.10.50.10">
    <property type="entry name" value="Tumor Necrosis Factor Receptor, subunit A, domain 2"/>
    <property type="match status" value="2"/>
</dbReference>
<dbReference type="SMART" id="SM01411">
    <property type="entry name" value="Ephrin_rec_like"/>
    <property type="match status" value="5"/>
</dbReference>
<dbReference type="InterPro" id="IPR011641">
    <property type="entry name" value="Tyr-kin_ephrin_A/B_rcpt-like"/>
</dbReference>
<keyword evidence="5" id="KW-1185">Reference proteome</keyword>
<evidence type="ECO:0000313" key="5">
    <source>
        <dbReference type="Proteomes" id="UP000604046"/>
    </source>
</evidence>
<dbReference type="Pfam" id="PF07699">
    <property type="entry name" value="Ephrin_rec_like"/>
    <property type="match status" value="2"/>
</dbReference>
<feature type="domain" description="Tyrosine-protein kinase ephrin type A/B receptor-like" evidence="3">
    <location>
        <begin position="577"/>
        <end position="616"/>
    </location>
</feature>
<dbReference type="OrthoDB" id="432528at2759"/>
<dbReference type="InterPro" id="IPR009030">
    <property type="entry name" value="Growth_fac_rcpt_cys_sf"/>
</dbReference>
<feature type="region of interest" description="Disordered" evidence="1">
    <location>
        <begin position="1615"/>
        <end position="1660"/>
    </location>
</feature>
<feature type="transmembrane region" description="Helical" evidence="2">
    <location>
        <begin position="1347"/>
        <end position="1367"/>
    </location>
</feature>
<proteinExistence type="predicted"/>
<feature type="transmembrane region" description="Helical" evidence="2">
    <location>
        <begin position="1373"/>
        <end position="1393"/>
    </location>
</feature>
<feature type="transmembrane region" description="Helical" evidence="2">
    <location>
        <begin position="1314"/>
        <end position="1335"/>
    </location>
</feature>
<protein>
    <submittedName>
        <fullName evidence="4">Scube1 protein</fullName>
    </submittedName>
</protein>
<organism evidence="4 5">
    <name type="scientific">Symbiodinium natans</name>
    <dbReference type="NCBI Taxonomy" id="878477"/>
    <lineage>
        <taxon>Eukaryota</taxon>
        <taxon>Sar</taxon>
        <taxon>Alveolata</taxon>
        <taxon>Dinophyceae</taxon>
        <taxon>Suessiales</taxon>
        <taxon>Symbiodiniaceae</taxon>
        <taxon>Symbiodinium</taxon>
    </lineage>
</organism>
<dbReference type="EMBL" id="CAJNDS010001288">
    <property type="protein sequence ID" value="CAE7254265.1"/>
    <property type="molecule type" value="Genomic_DNA"/>
</dbReference>
<comment type="caution">
    <text evidence="4">The sequence shown here is derived from an EMBL/GenBank/DDBJ whole genome shotgun (WGS) entry which is preliminary data.</text>
</comment>
<dbReference type="Proteomes" id="UP000604046">
    <property type="component" value="Unassembled WGS sequence"/>
</dbReference>